<name>A0A328BG22_9CAUL</name>
<dbReference type="PANTHER" id="PTHR19328:SF75">
    <property type="entry name" value="ALDOSE SUGAR DEHYDROGENASE YLII"/>
    <property type="match status" value="1"/>
</dbReference>
<comment type="caution">
    <text evidence="3">The sequence shown here is derived from an EMBL/GenBank/DDBJ whole genome shotgun (WGS) entry which is preliminary data.</text>
</comment>
<dbReference type="EMBL" id="QFYS01000005">
    <property type="protein sequence ID" value="RAK64836.1"/>
    <property type="molecule type" value="Genomic_DNA"/>
</dbReference>
<dbReference type="InterPro" id="IPR011041">
    <property type="entry name" value="Quinoprot_gluc/sorb_DH_b-prop"/>
</dbReference>
<dbReference type="SUPFAM" id="SSF50952">
    <property type="entry name" value="Soluble quinoprotein glucose dehydrogenase"/>
    <property type="match status" value="1"/>
</dbReference>
<evidence type="ECO:0000313" key="4">
    <source>
        <dbReference type="Proteomes" id="UP000249524"/>
    </source>
</evidence>
<protein>
    <recommendedName>
        <fullName evidence="2">Glucose/Sorbosone dehydrogenase domain-containing protein</fullName>
    </recommendedName>
</protein>
<dbReference type="AlphaFoldDB" id="A0A328BG22"/>
<dbReference type="Pfam" id="PF07995">
    <property type="entry name" value="GSDH"/>
    <property type="match status" value="1"/>
</dbReference>
<accession>A0A328BG22</accession>
<dbReference type="InterPro" id="IPR011042">
    <property type="entry name" value="6-blade_b-propeller_TolB-like"/>
</dbReference>
<keyword evidence="4" id="KW-1185">Reference proteome</keyword>
<feature type="signal peptide" evidence="1">
    <location>
        <begin position="1"/>
        <end position="36"/>
    </location>
</feature>
<reference evidence="3 4" key="1">
    <citation type="submission" date="2018-05" db="EMBL/GenBank/DDBJ databases">
        <authorList>
            <person name="Lanie J.A."/>
            <person name="Ng W.-L."/>
            <person name="Kazmierczak K.M."/>
            <person name="Andrzejewski T.M."/>
            <person name="Davidsen T.M."/>
            <person name="Wayne K.J."/>
            <person name="Tettelin H."/>
            <person name="Glass J.I."/>
            <person name="Rusch D."/>
            <person name="Podicherti R."/>
            <person name="Tsui H.-C.T."/>
            <person name="Winkler M.E."/>
        </authorList>
    </citation>
    <scope>NUCLEOTIDE SEQUENCE [LARGE SCALE GENOMIC DNA]</scope>
    <source>
        <strain evidence="3 4">BUT-10</strain>
    </source>
</reference>
<keyword evidence="1" id="KW-0732">Signal</keyword>
<feature type="chain" id="PRO_5016305584" description="Glucose/Sorbosone dehydrogenase domain-containing protein" evidence="1">
    <location>
        <begin position="37"/>
        <end position="400"/>
    </location>
</feature>
<dbReference type="Proteomes" id="UP000249524">
    <property type="component" value="Unassembled WGS sequence"/>
</dbReference>
<dbReference type="PANTHER" id="PTHR19328">
    <property type="entry name" value="HEDGEHOG-INTERACTING PROTEIN"/>
    <property type="match status" value="1"/>
</dbReference>
<dbReference type="InterPro" id="IPR012938">
    <property type="entry name" value="Glc/Sorbosone_DH"/>
</dbReference>
<proteinExistence type="predicted"/>
<dbReference type="Gene3D" id="2.120.10.30">
    <property type="entry name" value="TolB, C-terminal domain"/>
    <property type="match status" value="1"/>
</dbReference>
<organism evidence="3 4">
    <name type="scientific">Phenylobacterium kunshanense</name>
    <dbReference type="NCBI Taxonomy" id="1445034"/>
    <lineage>
        <taxon>Bacteria</taxon>
        <taxon>Pseudomonadati</taxon>
        <taxon>Pseudomonadota</taxon>
        <taxon>Alphaproteobacteria</taxon>
        <taxon>Caulobacterales</taxon>
        <taxon>Caulobacteraceae</taxon>
        <taxon>Phenylobacterium</taxon>
    </lineage>
</organism>
<gene>
    <name evidence="3" type="ORF">DJ019_12505</name>
</gene>
<sequence length="400" mass="44052">MRWIAEFAADIFRPMKKFLGPFCGSLVLAFSPAAHSADNTAAAPASVALEREVVASGLRHPWGMAFLPDGRALVTEKEGGLWLIDLSRGTRIEVQGLPDDVASRRLEPRDNSGLFDVAVDPRFAKNGRIFLSYASRGGAAADAPTTTKLISARVELGPAPRLLDVATWFEALPRSTDRFHYGGGLLLDGGHLYLTVGERHFFERDNPPVPVAQDPADRRGKIYRFSLGSAPTQPEVIATGIRATQGLARQPETGLIWFTEHGSLGGDELNILRSGANYGWPFISHGAYRDGWVPPGRSVENHAPPVFYWADRTVAPTGLTFVNDQDPEFAAWRGDLMVAGLRRGYLMRIDVEGDRVVAVDYLLEDAPVRLRNVKQAPDGRMYVLTDEADGKVIRLRRRLR</sequence>
<evidence type="ECO:0000313" key="3">
    <source>
        <dbReference type="EMBL" id="RAK64836.1"/>
    </source>
</evidence>
<evidence type="ECO:0000259" key="2">
    <source>
        <dbReference type="Pfam" id="PF07995"/>
    </source>
</evidence>
<evidence type="ECO:0000256" key="1">
    <source>
        <dbReference type="SAM" id="SignalP"/>
    </source>
</evidence>
<feature type="domain" description="Glucose/Sorbosone dehydrogenase" evidence="2">
    <location>
        <begin position="58"/>
        <end position="394"/>
    </location>
</feature>